<keyword evidence="4" id="KW-1133">Transmembrane helix</keyword>
<dbReference type="EMBL" id="JACEFO010002359">
    <property type="protein sequence ID" value="KAF8663909.1"/>
    <property type="molecule type" value="Genomic_DNA"/>
</dbReference>
<proteinExistence type="predicted"/>
<dbReference type="FunFam" id="2.60.120.10:FF:000063">
    <property type="entry name" value="cyclic nucleotide-gated ion channel 4"/>
    <property type="match status" value="1"/>
</dbReference>
<feature type="region of interest" description="Disordered" evidence="3">
    <location>
        <begin position="21"/>
        <end position="72"/>
    </location>
</feature>
<feature type="region of interest" description="Disordered" evidence="3">
    <location>
        <begin position="236"/>
        <end position="270"/>
    </location>
</feature>
<feature type="compositionally biased region" description="Polar residues" evidence="3">
    <location>
        <begin position="26"/>
        <end position="35"/>
    </location>
</feature>
<evidence type="ECO:0000256" key="2">
    <source>
        <dbReference type="ARBA" id="ARBA00023303"/>
    </source>
</evidence>
<name>A0A835ATV2_9POAL</name>
<dbReference type="Gene3D" id="2.60.120.10">
    <property type="entry name" value="Jelly Rolls"/>
    <property type="match status" value="1"/>
</dbReference>
<comment type="caution">
    <text evidence="6">The sequence shown here is derived from an EMBL/GenBank/DDBJ whole genome shotgun (WGS) entry which is preliminary data.</text>
</comment>
<dbReference type="OrthoDB" id="421226at2759"/>
<organism evidence="6 7">
    <name type="scientific">Digitaria exilis</name>
    <dbReference type="NCBI Taxonomy" id="1010633"/>
    <lineage>
        <taxon>Eukaryota</taxon>
        <taxon>Viridiplantae</taxon>
        <taxon>Streptophyta</taxon>
        <taxon>Embryophyta</taxon>
        <taxon>Tracheophyta</taxon>
        <taxon>Spermatophyta</taxon>
        <taxon>Magnoliopsida</taxon>
        <taxon>Liliopsida</taxon>
        <taxon>Poales</taxon>
        <taxon>Poaceae</taxon>
        <taxon>PACMAD clade</taxon>
        <taxon>Panicoideae</taxon>
        <taxon>Panicodae</taxon>
        <taxon>Paniceae</taxon>
        <taxon>Anthephorinae</taxon>
        <taxon>Digitaria</taxon>
    </lineage>
</organism>
<dbReference type="CDD" id="cd00038">
    <property type="entry name" value="CAP_ED"/>
    <property type="match status" value="1"/>
</dbReference>
<dbReference type="GO" id="GO:0034220">
    <property type="term" value="P:monoatomic ion transmembrane transport"/>
    <property type="evidence" value="ECO:0007669"/>
    <property type="project" value="UniProtKB-KW"/>
</dbReference>
<keyword evidence="1" id="KW-0813">Transport</keyword>
<gene>
    <name evidence="6" type="ORF">HU200_055249</name>
</gene>
<evidence type="ECO:0000256" key="1">
    <source>
        <dbReference type="ARBA" id="ARBA00023286"/>
    </source>
</evidence>
<feature type="transmembrane region" description="Helical" evidence="4">
    <location>
        <begin position="400"/>
        <end position="418"/>
    </location>
</feature>
<dbReference type="PROSITE" id="PS50042">
    <property type="entry name" value="CNMP_BINDING_3"/>
    <property type="match status" value="1"/>
</dbReference>
<evidence type="ECO:0000256" key="3">
    <source>
        <dbReference type="SAM" id="MobiDB-lite"/>
    </source>
</evidence>
<keyword evidence="4" id="KW-0812">Transmembrane</keyword>
<feature type="transmembrane region" description="Helical" evidence="4">
    <location>
        <begin position="430"/>
        <end position="455"/>
    </location>
</feature>
<dbReference type="SUPFAM" id="SSF81324">
    <property type="entry name" value="Voltage-gated potassium channels"/>
    <property type="match status" value="1"/>
</dbReference>
<feature type="compositionally biased region" description="Basic and acidic residues" evidence="3">
    <location>
        <begin position="45"/>
        <end position="55"/>
    </location>
</feature>
<feature type="transmembrane region" description="Helical" evidence="4">
    <location>
        <begin position="664"/>
        <end position="686"/>
    </location>
</feature>
<protein>
    <recommendedName>
        <fullName evidence="5">Cyclic nucleotide-binding domain-containing protein</fullName>
    </recommendedName>
</protein>
<keyword evidence="2" id="KW-0407">Ion channel</keyword>
<dbReference type="InterPro" id="IPR000595">
    <property type="entry name" value="cNMP-bd_dom"/>
</dbReference>
<feature type="transmembrane region" description="Helical" evidence="4">
    <location>
        <begin position="197"/>
        <end position="218"/>
    </location>
</feature>
<feature type="transmembrane region" description="Helical" evidence="4">
    <location>
        <begin position="565"/>
        <end position="593"/>
    </location>
</feature>
<dbReference type="InterPro" id="IPR014710">
    <property type="entry name" value="RmlC-like_jellyroll"/>
</dbReference>
<evidence type="ECO:0000259" key="5">
    <source>
        <dbReference type="PROSITE" id="PS50042"/>
    </source>
</evidence>
<dbReference type="SMART" id="SM00100">
    <property type="entry name" value="cNMP"/>
    <property type="match status" value="1"/>
</dbReference>
<dbReference type="AlphaFoldDB" id="A0A835ATV2"/>
<dbReference type="Gene3D" id="1.10.287.630">
    <property type="entry name" value="Helix hairpin bin"/>
    <property type="match status" value="1"/>
</dbReference>
<feature type="compositionally biased region" description="Basic and acidic residues" evidence="3">
    <location>
        <begin position="247"/>
        <end position="270"/>
    </location>
</feature>
<dbReference type="PANTHER" id="PTHR45651">
    <property type="entry name" value="CYCLIC NUCLEOTIDE-GATED ION CHANNEL 15-RELATED-RELATED"/>
    <property type="match status" value="1"/>
</dbReference>
<sequence>MCPGRLVGSWRRAPLPLHFRPEPSCPATNAGQADPTTVPARNAPRVHDEKKREEISDTSCYDPPAYLPSSGRRPLRSLQSIALHIHMPRPQPQPHPVTPLVHHLTTHGHPELTPSSSPHHAAPPRRAVDRDDESMLPTPTPAAAATATRRRWRWACAAALDPRAGWARETWDRAYLLACAAGLMVDPLFLYAVSLSAPLMCVFLDAWFAAAVTALRCAPDAMHAWNLLLRLRDARSPAPPPEDADEEAARPGRRDDGDDDARGGGVRERKTSKSRKGIFLDVFVIVPVMQVPLPRAASPHIPHLHLRPTLEARGAFPRKVEPREEFKRQFDSGKVCVIHRCSVHRPPTSHRHKQGNETESSQAPQRPILLIFLSGTMDVSHAVVIWVATPAMIRAGSTTAVMTVLLVAFLFEYLPKIYHSDVSGYVFGTIWWGIALNLMAYFVAAHAVGACWYLLGAQRATKCLKEQCAQAGSGCAPWAVACAEPLYYGATTAAPGMNAVRLAWAGNATARGTCLDSGTNYQYGAYEWTVMLVANPSRVERILLPIFWGLMTLSTFGNLESTTEWLEIVFNIITITGGLILVTMLIGNIKVFLNATTSKKQAMHTRLRGVELWMKRKNLPRSFRHRVRQYERQRWAATRGVDECRIIRDLPEGLRRDIKYARRVVSGFVLAVLVRHVLVPVTVPLFQHMDDLVLENICDRVKSLIFPKGEVIVREGDPVKRMLFIVRGHLQSSQALRNGGTSCCTLGPGNFTGDELLSWCLRRPFMERLPASSSTLATVESTEAFGLDAEDVKYVTQHFRYTFTNDKVRRSARYYSHGWRTWAAVAVQLAWRRYKHRKTLASLSFIRPRRPLSRCSSLGEEKLRLYTALLTSPKPNQDDLL</sequence>
<evidence type="ECO:0000313" key="7">
    <source>
        <dbReference type="Proteomes" id="UP000636709"/>
    </source>
</evidence>
<dbReference type="InterPro" id="IPR018490">
    <property type="entry name" value="cNMP-bd_dom_sf"/>
</dbReference>
<dbReference type="Proteomes" id="UP000636709">
    <property type="component" value="Unassembled WGS sequence"/>
</dbReference>
<keyword evidence="1" id="KW-1071">Ligand-gated ion channel</keyword>
<dbReference type="Pfam" id="PF00027">
    <property type="entry name" value="cNMP_binding"/>
    <property type="match status" value="1"/>
</dbReference>
<dbReference type="SUPFAM" id="SSF51206">
    <property type="entry name" value="cAMP-binding domain-like"/>
    <property type="match status" value="1"/>
</dbReference>
<feature type="region of interest" description="Disordered" evidence="3">
    <location>
        <begin position="104"/>
        <end position="144"/>
    </location>
</feature>
<dbReference type="PANTHER" id="PTHR45651:SF14">
    <property type="entry name" value="CYCLIC NUCLEOTIDE-GATED ION CHANNEL 4"/>
    <property type="match status" value="1"/>
</dbReference>
<feature type="transmembrane region" description="Helical" evidence="4">
    <location>
        <begin position="542"/>
        <end position="559"/>
    </location>
</feature>
<keyword evidence="7" id="KW-1185">Reference proteome</keyword>
<keyword evidence="4" id="KW-0472">Membrane</keyword>
<feature type="domain" description="Cyclic nucleotide-binding" evidence="5">
    <location>
        <begin position="685"/>
        <end position="795"/>
    </location>
</feature>
<evidence type="ECO:0000256" key="4">
    <source>
        <dbReference type="SAM" id="Phobius"/>
    </source>
</evidence>
<dbReference type="GO" id="GO:0016020">
    <property type="term" value="C:membrane"/>
    <property type="evidence" value="ECO:0007669"/>
    <property type="project" value="UniProtKB-SubCell"/>
</dbReference>
<keyword evidence="1" id="KW-0406">Ion transport</keyword>
<accession>A0A835ATV2</accession>
<reference evidence="6" key="1">
    <citation type="submission" date="2020-07" db="EMBL/GenBank/DDBJ databases">
        <title>Genome sequence and genetic diversity analysis of an under-domesticated orphan crop, white fonio (Digitaria exilis).</title>
        <authorList>
            <person name="Bennetzen J.L."/>
            <person name="Chen S."/>
            <person name="Ma X."/>
            <person name="Wang X."/>
            <person name="Yssel A.E.J."/>
            <person name="Chaluvadi S.R."/>
            <person name="Johnson M."/>
            <person name="Gangashetty P."/>
            <person name="Hamidou F."/>
            <person name="Sanogo M.D."/>
            <person name="Zwaenepoel A."/>
            <person name="Wallace J."/>
            <person name="Van De Peer Y."/>
            <person name="Van Deynze A."/>
        </authorList>
    </citation>
    <scope>NUCLEOTIDE SEQUENCE</scope>
    <source>
        <tissue evidence="6">Leaves</tissue>
    </source>
</reference>
<evidence type="ECO:0000313" key="6">
    <source>
        <dbReference type="EMBL" id="KAF8663909.1"/>
    </source>
</evidence>